<dbReference type="RefSeq" id="WP_410036010.1">
    <property type="nucleotide sequence ID" value="NZ_JBGMEF010000044.1"/>
</dbReference>
<dbReference type="Proteomes" id="UP001637994">
    <property type="component" value="Unassembled WGS sequence"/>
</dbReference>
<name>A0ABW9MIJ2_9FIRM</name>
<proteinExistence type="predicted"/>
<evidence type="ECO:0000256" key="1">
    <source>
        <dbReference type="SAM" id="MobiDB-lite"/>
    </source>
</evidence>
<dbReference type="EMBL" id="JBGMEF010000044">
    <property type="protein sequence ID" value="MFO3667997.1"/>
    <property type="molecule type" value="Genomic_DNA"/>
</dbReference>
<evidence type="ECO:0000313" key="2">
    <source>
        <dbReference type="EMBL" id="MFO3667997.1"/>
    </source>
</evidence>
<accession>A0ABW9MIJ2</accession>
<comment type="caution">
    <text evidence="2">The sequence shown here is derived from an EMBL/GenBank/DDBJ whole genome shotgun (WGS) entry which is preliminary data.</text>
</comment>
<dbReference type="PROSITE" id="PS51257">
    <property type="entry name" value="PROKAR_LIPOPROTEIN"/>
    <property type="match status" value="1"/>
</dbReference>
<sequence>MKKIFLLGLCLILVGCAGQGQEKENTKKQISQAKSLNEQVFNFLDGKNLKDSFSNPYAYSSLNFYDKGDFDGDFLSNSDLDGQDFGLKTESQETYNRSEIHKSIFSGKFKIVDTIEKGIYKLKLTDFSINNQKGPDAEIKYQSWVDFANGLGVDDEYILYLKGAPLDAYLLENNQYKEIIEEVHEEEGHDDHDHNHQDHDEEDNDHDEAFEAYGIILYNKTQGIIFTEHDKWAYTHHHHHD</sequence>
<reference evidence="2 3" key="1">
    <citation type="journal article" date="2025" name="Anaerobe">
        <title>Description of Anaerococcus kampingiae sp. nov., Anaerococcus groningensis sp. nov., Anaerococcus martiniensis sp. nov., and Anaerococcus cruorum sp. nov., isolated from human clinical specimens.</title>
        <authorList>
            <person name="Boiten K.E."/>
            <person name="Meijer J."/>
            <person name="van Wezel E.M."/>
            <person name="Veloo A.C.M."/>
        </authorList>
    </citation>
    <scope>NUCLEOTIDE SEQUENCE [LARGE SCALE GENOMIC DNA]</scope>
    <source>
        <strain evidence="2 3">ENR0874</strain>
    </source>
</reference>
<gene>
    <name evidence="2" type="ORF">ACCQ42_09555</name>
</gene>
<keyword evidence="3" id="KW-1185">Reference proteome</keyword>
<feature type="region of interest" description="Disordered" evidence="1">
    <location>
        <begin position="185"/>
        <end position="204"/>
    </location>
</feature>
<protein>
    <submittedName>
        <fullName evidence="2">Uncharacterized protein</fullName>
    </submittedName>
</protein>
<feature type="compositionally biased region" description="Basic and acidic residues" evidence="1">
    <location>
        <begin position="185"/>
        <end position="199"/>
    </location>
</feature>
<organism evidence="2 3">
    <name type="scientific">Anaerococcus kampingae</name>
    <dbReference type="NCBI Taxonomy" id="3115614"/>
    <lineage>
        <taxon>Bacteria</taxon>
        <taxon>Bacillati</taxon>
        <taxon>Bacillota</taxon>
        <taxon>Tissierellia</taxon>
        <taxon>Tissierellales</taxon>
        <taxon>Peptoniphilaceae</taxon>
        <taxon>Anaerococcus</taxon>
    </lineage>
</organism>
<evidence type="ECO:0000313" key="3">
    <source>
        <dbReference type="Proteomes" id="UP001637994"/>
    </source>
</evidence>